<comment type="subcellular location">
    <subcellularLocation>
        <location evidence="1">Membrane</location>
        <topology evidence="1">Multi-pass membrane protein</topology>
    </subcellularLocation>
</comment>
<proteinExistence type="inferred from homology"/>
<dbReference type="AlphaFoldDB" id="A0A2S6C857"/>
<evidence type="ECO:0000256" key="9">
    <source>
        <dbReference type="RuleBase" id="RU003346"/>
    </source>
</evidence>
<feature type="transmembrane region" description="Helical" evidence="10">
    <location>
        <begin position="161"/>
        <end position="182"/>
    </location>
</feature>
<keyword evidence="13" id="KW-1185">Reference proteome</keyword>
<feature type="transmembrane region" description="Helical" evidence="10">
    <location>
        <begin position="465"/>
        <end position="486"/>
    </location>
</feature>
<evidence type="ECO:0000256" key="3">
    <source>
        <dbReference type="ARBA" id="ARBA00022448"/>
    </source>
</evidence>
<dbReference type="Gene3D" id="1.20.1250.20">
    <property type="entry name" value="MFS general substrate transporter like domains"/>
    <property type="match status" value="2"/>
</dbReference>
<feature type="transmembrane region" description="Helical" evidence="10">
    <location>
        <begin position="126"/>
        <end position="149"/>
    </location>
</feature>
<dbReference type="PANTHER" id="PTHR48022">
    <property type="entry name" value="PLASTIDIC GLUCOSE TRANSPORTER 4"/>
    <property type="match status" value="1"/>
</dbReference>
<feature type="transmembrane region" description="Helical" evidence="10">
    <location>
        <begin position="194"/>
        <end position="215"/>
    </location>
</feature>
<dbReference type="Pfam" id="PF00083">
    <property type="entry name" value="Sugar_tr"/>
    <property type="match status" value="1"/>
</dbReference>
<feature type="transmembrane region" description="Helical" evidence="10">
    <location>
        <begin position="354"/>
        <end position="375"/>
    </location>
</feature>
<dbReference type="OrthoDB" id="508119at2759"/>
<dbReference type="PRINTS" id="PR00171">
    <property type="entry name" value="SUGRTRNSPORT"/>
</dbReference>
<comment type="similarity">
    <text evidence="2 9">Belongs to the major facilitator superfamily. Sugar transporter (TC 2.A.1.1) family.</text>
</comment>
<evidence type="ECO:0000259" key="11">
    <source>
        <dbReference type="PROSITE" id="PS50850"/>
    </source>
</evidence>
<feature type="transmembrane region" description="Helical" evidence="10">
    <location>
        <begin position="20"/>
        <end position="43"/>
    </location>
</feature>
<dbReference type="InterPro" id="IPR003663">
    <property type="entry name" value="Sugar/inositol_transpt"/>
</dbReference>
<feature type="transmembrane region" description="Helical" evidence="10">
    <location>
        <begin position="387"/>
        <end position="406"/>
    </location>
</feature>
<evidence type="ECO:0000256" key="6">
    <source>
        <dbReference type="ARBA" id="ARBA00022989"/>
    </source>
</evidence>
<dbReference type="Proteomes" id="UP000237631">
    <property type="component" value="Unassembled WGS sequence"/>
</dbReference>
<dbReference type="PROSITE" id="PS50850">
    <property type="entry name" value="MFS"/>
    <property type="match status" value="1"/>
</dbReference>
<evidence type="ECO:0000256" key="8">
    <source>
        <dbReference type="ARBA" id="ARBA00043213"/>
    </source>
</evidence>
<gene>
    <name evidence="12" type="ORF">CBER1_03799</name>
</gene>
<evidence type="ECO:0000313" key="13">
    <source>
        <dbReference type="Proteomes" id="UP000237631"/>
    </source>
</evidence>
<dbReference type="SUPFAM" id="SSF103473">
    <property type="entry name" value="MFS general substrate transporter"/>
    <property type="match status" value="1"/>
</dbReference>
<dbReference type="GO" id="GO:0016020">
    <property type="term" value="C:membrane"/>
    <property type="evidence" value="ECO:0007669"/>
    <property type="project" value="UniProtKB-SubCell"/>
</dbReference>
<dbReference type="PROSITE" id="PS00217">
    <property type="entry name" value="SUGAR_TRANSPORT_2"/>
    <property type="match status" value="1"/>
</dbReference>
<name>A0A2S6C857_9PEZI</name>
<feature type="transmembrane region" description="Helical" evidence="10">
    <location>
        <begin position="63"/>
        <end position="89"/>
    </location>
</feature>
<evidence type="ECO:0000256" key="2">
    <source>
        <dbReference type="ARBA" id="ARBA00010992"/>
    </source>
</evidence>
<organism evidence="12 13">
    <name type="scientific">Cercospora berteroae</name>
    <dbReference type="NCBI Taxonomy" id="357750"/>
    <lineage>
        <taxon>Eukaryota</taxon>
        <taxon>Fungi</taxon>
        <taxon>Dikarya</taxon>
        <taxon>Ascomycota</taxon>
        <taxon>Pezizomycotina</taxon>
        <taxon>Dothideomycetes</taxon>
        <taxon>Dothideomycetidae</taxon>
        <taxon>Mycosphaerellales</taxon>
        <taxon>Mycosphaerellaceae</taxon>
        <taxon>Cercospora</taxon>
    </lineage>
</organism>
<dbReference type="FunFam" id="1.20.1250.20:FF:000026">
    <property type="entry name" value="MFS quinate transporter QutD"/>
    <property type="match status" value="1"/>
</dbReference>
<reference evidence="13" key="1">
    <citation type="journal article" date="2017" name="bioRxiv">
        <title>Conservation of a gene cluster reveals novel cercosporin biosynthetic mechanisms and extends production to the genus Colletotrichum.</title>
        <authorList>
            <person name="de Jonge R."/>
            <person name="Ebert M.K."/>
            <person name="Huitt-Roehl C.R."/>
            <person name="Pal P."/>
            <person name="Suttle J.C."/>
            <person name="Spanner R.E."/>
            <person name="Neubauer J.D."/>
            <person name="Jurick W.M.II."/>
            <person name="Stott K.A."/>
            <person name="Secor G.A."/>
            <person name="Thomma B.P.H.J."/>
            <person name="Van de Peer Y."/>
            <person name="Townsend C.A."/>
            <person name="Bolton M.D."/>
        </authorList>
    </citation>
    <scope>NUCLEOTIDE SEQUENCE [LARGE SCALE GENOMIC DNA]</scope>
    <source>
        <strain evidence="13">CBS538.71</strain>
    </source>
</reference>
<dbReference type="InterPro" id="IPR005828">
    <property type="entry name" value="MFS_sugar_transport-like"/>
</dbReference>
<keyword evidence="4 10" id="KW-0812">Transmembrane</keyword>
<feature type="domain" description="Major facilitator superfamily (MFS) profile" evidence="11">
    <location>
        <begin position="25"/>
        <end position="490"/>
    </location>
</feature>
<evidence type="ECO:0000256" key="10">
    <source>
        <dbReference type="SAM" id="Phobius"/>
    </source>
</evidence>
<dbReference type="EMBL" id="PNEN01000529">
    <property type="protein sequence ID" value="PPJ55924.1"/>
    <property type="molecule type" value="Genomic_DNA"/>
</dbReference>
<evidence type="ECO:0000313" key="12">
    <source>
        <dbReference type="EMBL" id="PPJ55924.1"/>
    </source>
</evidence>
<keyword evidence="7 10" id="KW-0472">Membrane</keyword>
<feature type="transmembrane region" description="Helical" evidence="10">
    <location>
        <begin position="101"/>
        <end position="120"/>
    </location>
</feature>
<evidence type="ECO:0000256" key="4">
    <source>
        <dbReference type="ARBA" id="ARBA00022692"/>
    </source>
</evidence>
<feature type="transmembrane region" description="Helical" evidence="10">
    <location>
        <begin position="325"/>
        <end position="347"/>
    </location>
</feature>
<dbReference type="InterPro" id="IPR005829">
    <property type="entry name" value="Sugar_transporter_CS"/>
</dbReference>
<dbReference type="PROSITE" id="PS00216">
    <property type="entry name" value="SUGAR_TRANSPORT_1"/>
    <property type="match status" value="1"/>
</dbReference>
<protein>
    <recommendedName>
        <fullName evidence="8">Quinate transporter</fullName>
    </recommendedName>
</protein>
<dbReference type="InterPro" id="IPR050360">
    <property type="entry name" value="MFS_Sugar_Transporters"/>
</dbReference>
<sequence>MGGFLTLVEDRPTPKAVYNWRVYACAAVASFASCMIGYDSAFIGTTLALPSFVDEFDFPSLSIPALALVKANIVSIYQAGAFFGSLFAYPSAYYVGRKYSLVIFSLVFILGAGMMLGANGDRGLGLIYAGRVLAGIGVGAASMLTPIYISEISPPAVRGRIVGIYELGWQIGGLVGFWINYGLQETMAPSRRQWLIPFAVQLIPAGLLLLGAFWLHESPRWLLSRNRRAEAIENLTWIRNLPADDLYIVEEVAMMDAALEAQAAGIGLGFWKPFIAVGRSRTVQWRFLLGGLLFMWQNGSGINAINYYSPTVFRAIGVTGTSAGFLTTGIFGVVKTVLTFVWMFWLIDNLGRRNLLMIGAAGGSVCMWIIGGYISTTDTSITAQVEAANSGLSSGGIAAMFFFYLWTAFYTPSWNGTPWVINSEMFDMNTRGLGQASASANNWFWNFIISRFTPQMFNNMGNSGCGVFFFFASMMLLSIVFVWFLLPETKSIPLESMDRLFEIKPVRKANKIIIAEDQSRDAEFRHSVDGAGLTAAKEKMDMIETSSERNSTV</sequence>
<comment type="caution">
    <text evidence="12">The sequence shown here is derived from an EMBL/GenBank/DDBJ whole genome shotgun (WGS) entry which is preliminary data.</text>
</comment>
<feature type="transmembrane region" description="Helical" evidence="10">
    <location>
        <begin position="287"/>
        <end position="305"/>
    </location>
</feature>
<evidence type="ECO:0000256" key="1">
    <source>
        <dbReference type="ARBA" id="ARBA00004141"/>
    </source>
</evidence>
<evidence type="ECO:0000256" key="5">
    <source>
        <dbReference type="ARBA" id="ARBA00022911"/>
    </source>
</evidence>
<accession>A0A2S6C857</accession>
<dbReference type="PANTHER" id="PTHR48022:SF34">
    <property type="entry name" value="MAJOR FACILITATOR SUPERFAMILY (MFS) PROFILE DOMAIN-CONTAINING PROTEIN-RELATED"/>
    <property type="match status" value="1"/>
</dbReference>
<dbReference type="NCBIfam" id="TIGR00879">
    <property type="entry name" value="SP"/>
    <property type="match status" value="1"/>
</dbReference>
<dbReference type="InterPro" id="IPR020846">
    <property type="entry name" value="MFS_dom"/>
</dbReference>
<evidence type="ECO:0000256" key="7">
    <source>
        <dbReference type="ARBA" id="ARBA00023136"/>
    </source>
</evidence>
<keyword evidence="6 10" id="KW-1133">Transmembrane helix</keyword>
<keyword evidence="3 9" id="KW-0813">Transport</keyword>
<dbReference type="GO" id="GO:0005351">
    <property type="term" value="F:carbohydrate:proton symporter activity"/>
    <property type="evidence" value="ECO:0007669"/>
    <property type="project" value="TreeGrafter"/>
</dbReference>
<keyword evidence="5" id="KW-0672">Quinate metabolism</keyword>
<dbReference type="InterPro" id="IPR036259">
    <property type="entry name" value="MFS_trans_sf"/>
</dbReference>